<protein>
    <submittedName>
        <fullName evidence="2">Uncharacterized protein</fullName>
    </submittedName>
</protein>
<keyword evidence="1" id="KW-0472">Membrane</keyword>
<evidence type="ECO:0000313" key="2">
    <source>
        <dbReference type="EMBL" id="MEC4175159.1"/>
    </source>
</evidence>
<gene>
    <name evidence="2" type="ORF">VIN30_01685</name>
</gene>
<name>A0ABU6IFE7_9ACTN</name>
<evidence type="ECO:0000256" key="1">
    <source>
        <dbReference type="SAM" id="Phobius"/>
    </source>
</evidence>
<accession>A0ABU6IFE7</accession>
<comment type="caution">
    <text evidence="2">The sequence shown here is derived from an EMBL/GenBank/DDBJ whole genome shotgun (WGS) entry which is preliminary data.</text>
</comment>
<dbReference type="EMBL" id="JAYMFF010000002">
    <property type="protein sequence ID" value="MEC4175159.1"/>
    <property type="molecule type" value="Genomic_DNA"/>
</dbReference>
<proteinExistence type="predicted"/>
<sequence length="164" mass="18403">MKKSNWLVAALAVVASAVLLGLWFQLGFNHVDDPVDIIVAVVWWAVVAGVIAAIMWAEHRRREKMRLAFIGAGLVYNPERGLVLVDEKDAELDALQETLQNMSYPTKIVELADHVRPAFRWVVRSQRFENNGEVWEGEVLPAHDPDGKPVRFSGRDELAHLIAA</sequence>
<dbReference type="RefSeq" id="WP_326425078.1">
    <property type="nucleotide sequence ID" value="NZ_JAYMFF010000002.1"/>
</dbReference>
<keyword evidence="3" id="KW-1185">Reference proteome</keyword>
<organism evidence="2 3">
    <name type="scientific">Adlercreutzia wanghongyangiae</name>
    <dbReference type="NCBI Taxonomy" id="3111451"/>
    <lineage>
        <taxon>Bacteria</taxon>
        <taxon>Bacillati</taxon>
        <taxon>Actinomycetota</taxon>
        <taxon>Coriobacteriia</taxon>
        <taxon>Eggerthellales</taxon>
        <taxon>Eggerthellaceae</taxon>
        <taxon>Adlercreutzia</taxon>
    </lineage>
</organism>
<dbReference type="Proteomes" id="UP001349994">
    <property type="component" value="Unassembled WGS sequence"/>
</dbReference>
<keyword evidence="1" id="KW-1133">Transmembrane helix</keyword>
<keyword evidence="1" id="KW-0812">Transmembrane</keyword>
<reference evidence="2 3" key="1">
    <citation type="submission" date="2024-01" db="EMBL/GenBank/DDBJ databases">
        <title>novel species in genus Adlercreutzia.</title>
        <authorList>
            <person name="Liu X."/>
        </authorList>
    </citation>
    <scope>NUCLEOTIDE SEQUENCE [LARGE SCALE GENOMIC DNA]</scope>
    <source>
        <strain evidence="2 3">R7</strain>
    </source>
</reference>
<feature type="transmembrane region" description="Helical" evidence="1">
    <location>
        <begin position="37"/>
        <end position="57"/>
    </location>
</feature>
<evidence type="ECO:0000313" key="3">
    <source>
        <dbReference type="Proteomes" id="UP001349994"/>
    </source>
</evidence>